<keyword evidence="3" id="KW-1185">Reference proteome</keyword>
<reference evidence="2 3" key="1">
    <citation type="submission" date="2020-07" db="EMBL/GenBank/DDBJ databases">
        <title>Complete genome sequence of Streptomyces phage Salutena.</title>
        <authorList>
            <person name="Kim J.H."/>
            <person name="Higbee T."/>
            <person name="Clark J.D."/>
            <person name="Le T."/>
            <person name="Burrowes B.H."/>
            <person name="Liu M."/>
        </authorList>
    </citation>
    <scope>NUCLEOTIDE SEQUENCE [LARGE SCALE GENOMIC DNA]</scope>
</reference>
<evidence type="ECO:0000256" key="1">
    <source>
        <dbReference type="SAM" id="MobiDB-lite"/>
    </source>
</evidence>
<organism evidence="2 3">
    <name type="scientific">Streptomyces phage Salutena</name>
    <dbReference type="NCBI Taxonomy" id="2767576"/>
    <lineage>
        <taxon>Viruses</taxon>
        <taxon>Duplodnaviria</taxon>
        <taxon>Heunggongvirae</taxon>
        <taxon>Uroviricota</taxon>
        <taxon>Caudoviricetes</taxon>
        <taxon>Arquatrovirinae</taxon>
        <taxon>Salutenavirus</taxon>
        <taxon>Salutenavirus salutena</taxon>
    </lineage>
</organism>
<dbReference type="Proteomes" id="UP000594184">
    <property type="component" value="Segment"/>
</dbReference>
<evidence type="ECO:0000313" key="3">
    <source>
        <dbReference type="Proteomes" id="UP000594184"/>
    </source>
</evidence>
<proteinExistence type="predicted"/>
<evidence type="ECO:0000313" key="2">
    <source>
        <dbReference type="EMBL" id="QOV06157.1"/>
    </source>
</evidence>
<protein>
    <submittedName>
        <fullName evidence="2">Uncharacterized protein</fullName>
    </submittedName>
</protein>
<dbReference type="EMBL" id="MT708548">
    <property type="protein sequence ID" value="QOV06157.1"/>
    <property type="molecule type" value="Genomic_DNA"/>
</dbReference>
<gene>
    <name evidence="2" type="ORF">CPT_Salutena_027</name>
</gene>
<name>A0A7S6R846_9CAUD</name>
<sequence>MKVTIKYGKGHDDSWVVFEGSTQEIRTDVIDYFGMDPETLAGLSLSSIVVNATNIAHGKGLIATSLGATVVEETPAAAPAKPTEDPWAAASAAQSGGPWPGSASVAQPTEEKADDTTAWALGEIEKKTTVKELKKFWAENQALFSNEKIMTAWKARGKALKEAGAA</sequence>
<feature type="region of interest" description="Disordered" evidence="1">
    <location>
        <begin position="75"/>
        <end position="115"/>
    </location>
</feature>
<accession>A0A7S6R846</accession>